<dbReference type="PANTHER" id="PTHR22594:SF54">
    <property type="entry name" value="ASPARAGINE--TRNA LIGASE, CYTOPLASMIC 1-RELATED"/>
    <property type="match status" value="1"/>
</dbReference>
<keyword evidence="3" id="KW-0067">ATP-binding</keyword>
<sequence>MMVFFSSCNSVKCHSELLGHIQVDCLDIHGKRKQQKQTSTFFDVSKVEKDILICTDTAAHGLDIPDVNWMHQKVSKVKSDRGTHSHTSRHLAEFWMVEPEIAFADLKDDMNCAEAYVKFLCQWLPDNCIDDMEFMAKNFDKGSIDHLRMVASMPFERISYAEAIKLLEEAVKKDKKFENKVEWGIDLASEHDQILASSQGHRCFSQTVRVPSSLLGISICLFRLETLFDEDAQIVKNAGIASFASMRIFCSPQHSGNKDLKDSTGISFRRCMQPVEKCSRDVWELFRSVDGAVHGWPAHIARSCDSFEDELLTEQM</sequence>
<dbReference type="PANTHER" id="PTHR22594">
    <property type="entry name" value="ASPARTYL/LYSYL-TRNA SYNTHETASE"/>
    <property type="match status" value="1"/>
</dbReference>
<dbReference type="InterPro" id="IPR001650">
    <property type="entry name" value="Helicase_C-like"/>
</dbReference>
<evidence type="ECO:0000256" key="5">
    <source>
        <dbReference type="ARBA" id="ARBA00023146"/>
    </source>
</evidence>
<dbReference type="Pfam" id="PF00271">
    <property type="entry name" value="Helicase_C"/>
    <property type="match status" value="1"/>
</dbReference>
<dbReference type="SUPFAM" id="SSF52540">
    <property type="entry name" value="P-loop containing nucleoside triphosphate hydrolases"/>
    <property type="match status" value="1"/>
</dbReference>
<evidence type="ECO:0000256" key="2">
    <source>
        <dbReference type="ARBA" id="ARBA00022741"/>
    </source>
</evidence>
<keyword evidence="4" id="KW-0648">Protein biosynthesis</keyword>
<accession>A0A438FKH7</accession>
<dbReference type="GO" id="GO:0006418">
    <property type="term" value="P:tRNA aminoacylation for protein translation"/>
    <property type="evidence" value="ECO:0007669"/>
    <property type="project" value="InterPro"/>
</dbReference>
<feature type="domain" description="Helicase C-terminal" evidence="6">
    <location>
        <begin position="1"/>
        <end position="140"/>
    </location>
</feature>
<evidence type="ECO:0000256" key="1">
    <source>
        <dbReference type="ARBA" id="ARBA00022598"/>
    </source>
</evidence>
<dbReference type="GO" id="GO:0004812">
    <property type="term" value="F:aminoacyl-tRNA ligase activity"/>
    <property type="evidence" value="ECO:0007669"/>
    <property type="project" value="UniProtKB-KW"/>
</dbReference>
<dbReference type="InterPro" id="IPR027417">
    <property type="entry name" value="P-loop_NTPase"/>
</dbReference>
<evidence type="ECO:0000259" key="6">
    <source>
        <dbReference type="PROSITE" id="PS51194"/>
    </source>
</evidence>
<dbReference type="InterPro" id="IPR045864">
    <property type="entry name" value="aa-tRNA-synth_II/BPL/LPL"/>
</dbReference>
<dbReference type="Pfam" id="PF00152">
    <property type="entry name" value="tRNA-synt_2"/>
    <property type="match status" value="1"/>
</dbReference>
<proteinExistence type="predicted"/>
<reference evidence="7 8" key="1">
    <citation type="journal article" date="2018" name="PLoS Genet.">
        <title>Population sequencing reveals clonal diversity and ancestral inbreeding in the grapevine cultivar Chardonnay.</title>
        <authorList>
            <person name="Roach M.J."/>
            <person name="Johnson D.L."/>
            <person name="Bohlmann J."/>
            <person name="van Vuuren H.J."/>
            <person name="Jones S.J."/>
            <person name="Pretorius I.S."/>
            <person name="Schmidt S.A."/>
            <person name="Borneman A.R."/>
        </authorList>
    </citation>
    <scope>NUCLEOTIDE SEQUENCE [LARGE SCALE GENOMIC DNA]</scope>
    <source>
        <strain evidence="8">cv. Chardonnay</strain>
        <tissue evidence="7">Leaf</tissue>
    </source>
</reference>
<evidence type="ECO:0000256" key="4">
    <source>
        <dbReference type="ARBA" id="ARBA00022917"/>
    </source>
</evidence>
<dbReference type="Proteomes" id="UP000288805">
    <property type="component" value="Unassembled WGS sequence"/>
</dbReference>
<dbReference type="AlphaFoldDB" id="A0A438FKH7"/>
<dbReference type="SUPFAM" id="SSF55681">
    <property type="entry name" value="Class II aaRS and biotin synthetases"/>
    <property type="match status" value="1"/>
</dbReference>
<evidence type="ECO:0000256" key="3">
    <source>
        <dbReference type="ARBA" id="ARBA00022840"/>
    </source>
</evidence>
<name>A0A438FKH7_VITVI</name>
<keyword evidence="1 7" id="KW-0436">Ligase</keyword>
<dbReference type="PROSITE" id="PS51194">
    <property type="entry name" value="HELICASE_CTER"/>
    <property type="match status" value="1"/>
</dbReference>
<comment type="caution">
    <text evidence="7">The sequence shown here is derived from an EMBL/GenBank/DDBJ whole genome shotgun (WGS) entry which is preliminary data.</text>
</comment>
<dbReference type="InterPro" id="IPR004364">
    <property type="entry name" value="Aa-tRNA-synt_II"/>
</dbReference>
<dbReference type="Gene3D" id="3.40.50.300">
    <property type="entry name" value="P-loop containing nucleotide triphosphate hydrolases"/>
    <property type="match status" value="1"/>
</dbReference>
<evidence type="ECO:0000313" key="7">
    <source>
        <dbReference type="EMBL" id="RVW60514.1"/>
    </source>
</evidence>
<dbReference type="Gene3D" id="3.30.930.10">
    <property type="entry name" value="Bira Bifunctional Protein, Domain 2"/>
    <property type="match status" value="1"/>
</dbReference>
<dbReference type="GO" id="GO:0005524">
    <property type="term" value="F:ATP binding"/>
    <property type="evidence" value="ECO:0007669"/>
    <property type="project" value="UniProtKB-KW"/>
</dbReference>
<organism evidence="7 8">
    <name type="scientific">Vitis vinifera</name>
    <name type="common">Grape</name>
    <dbReference type="NCBI Taxonomy" id="29760"/>
    <lineage>
        <taxon>Eukaryota</taxon>
        <taxon>Viridiplantae</taxon>
        <taxon>Streptophyta</taxon>
        <taxon>Embryophyta</taxon>
        <taxon>Tracheophyta</taxon>
        <taxon>Spermatophyta</taxon>
        <taxon>Magnoliopsida</taxon>
        <taxon>eudicotyledons</taxon>
        <taxon>Gunneridae</taxon>
        <taxon>Pentapetalae</taxon>
        <taxon>rosids</taxon>
        <taxon>Vitales</taxon>
        <taxon>Vitaceae</taxon>
        <taxon>Viteae</taxon>
        <taxon>Vitis</taxon>
    </lineage>
</organism>
<gene>
    <name evidence="7" type="primary">SYNC1_6</name>
    <name evidence="7" type="ORF">CK203_114537</name>
</gene>
<protein>
    <submittedName>
        <fullName evidence="7">Asparagine--tRNA ligase, cytoplasmic 1</fullName>
    </submittedName>
</protein>
<evidence type="ECO:0000313" key="8">
    <source>
        <dbReference type="Proteomes" id="UP000288805"/>
    </source>
</evidence>
<dbReference type="EMBL" id="QGNW01000856">
    <property type="protein sequence ID" value="RVW60514.1"/>
    <property type="molecule type" value="Genomic_DNA"/>
</dbReference>
<keyword evidence="2" id="KW-0547">Nucleotide-binding</keyword>
<keyword evidence="5" id="KW-0030">Aminoacyl-tRNA synthetase</keyword>